<keyword evidence="5" id="KW-1185">Reference proteome</keyword>
<dbReference type="Gene3D" id="1.10.1530.10">
    <property type="match status" value="1"/>
</dbReference>
<evidence type="ECO:0000256" key="3">
    <source>
        <dbReference type="SAM" id="SignalP"/>
    </source>
</evidence>
<comment type="similarity">
    <text evidence="1">Belongs to the LDH2/MDH2 oxidoreductase family.</text>
</comment>
<dbReference type="EMBL" id="LSRX01000507">
    <property type="protein sequence ID" value="OLP95345.1"/>
    <property type="molecule type" value="Genomic_DNA"/>
</dbReference>
<dbReference type="AlphaFoldDB" id="A0A1Q9DJJ2"/>
<dbReference type="OrthoDB" id="7881616at2759"/>
<proteinExistence type="inferred from homology"/>
<feature type="chain" id="PRO_5012841876" evidence="3">
    <location>
        <begin position="16"/>
        <end position="472"/>
    </location>
</feature>
<reference evidence="4 5" key="1">
    <citation type="submission" date="2016-02" db="EMBL/GenBank/DDBJ databases">
        <title>Genome analysis of coral dinoflagellate symbionts highlights evolutionary adaptations to a symbiotic lifestyle.</title>
        <authorList>
            <person name="Aranda M."/>
            <person name="Li Y."/>
            <person name="Liew Y.J."/>
            <person name="Baumgarten S."/>
            <person name="Simakov O."/>
            <person name="Wilson M."/>
            <person name="Piel J."/>
            <person name="Ashoor H."/>
            <person name="Bougouffa S."/>
            <person name="Bajic V.B."/>
            <person name="Ryu T."/>
            <person name="Ravasi T."/>
            <person name="Bayer T."/>
            <person name="Micklem G."/>
            <person name="Kim H."/>
            <person name="Bhak J."/>
            <person name="Lajeunesse T.C."/>
            <person name="Voolstra C.R."/>
        </authorList>
    </citation>
    <scope>NUCLEOTIDE SEQUENCE [LARGE SCALE GENOMIC DNA]</scope>
    <source>
        <strain evidence="4 5">CCMP2467</strain>
    </source>
</reference>
<gene>
    <name evidence="4" type="primary">mdh</name>
    <name evidence="4" type="ORF">AK812_SmicGene22549</name>
</gene>
<dbReference type="Proteomes" id="UP000186817">
    <property type="component" value="Unassembled WGS sequence"/>
</dbReference>
<accession>A0A1Q9DJJ2</accession>
<keyword evidence="3" id="KW-0732">Signal</keyword>
<dbReference type="InterPro" id="IPR038765">
    <property type="entry name" value="Papain-like_cys_pep_sf"/>
</dbReference>
<evidence type="ECO:0000313" key="4">
    <source>
        <dbReference type="EMBL" id="OLP95345.1"/>
    </source>
</evidence>
<name>A0A1Q9DJJ2_SYMMI</name>
<dbReference type="PANTHER" id="PTHR11091">
    <property type="entry name" value="OXIDOREDUCTASE-RELATED"/>
    <property type="match status" value="1"/>
</dbReference>
<evidence type="ECO:0000256" key="2">
    <source>
        <dbReference type="ARBA" id="ARBA00023002"/>
    </source>
</evidence>
<dbReference type="InterPro" id="IPR043143">
    <property type="entry name" value="Mal/L-sulf/L-lact_DH-like_NADP"/>
</dbReference>
<dbReference type="InterPro" id="IPR003767">
    <property type="entry name" value="Malate/L-lactate_DH-like"/>
</dbReference>
<dbReference type="GO" id="GO:0016491">
    <property type="term" value="F:oxidoreductase activity"/>
    <property type="evidence" value="ECO:0007669"/>
    <property type="project" value="UniProtKB-KW"/>
</dbReference>
<organism evidence="4 5">
    <name type="scientific">Symbiodinium microadriaticum</name>
    <name type="common">Dinoflagellate</name>
    <name type="synonym">Zooxanthella microadriatica</name>
    <dbReference type="NCBI Taxonomy" id="2951"/>
    <lineage>
        <taxon>Eukaryota</taxon>
        <taxon>Sar</taxon>
        <taxon>Alveolata</taxon>
        <taxon>Dinophyceae</taxon>
        <taxon>Suessiales</taxon>
        <taxon>Symbiodiniaceae</taxon>
        <taxon>Symbiodinium</taxon>
    </lineage>
</organism>
<dbReference type="SUPFAM" id="SSF54001">
    <property type="entry name" value="Cysteine proteinases"/>
    <property type="match status" value="1"/>
</dbReference>
<sequence length="472" mass="51697">MLFRILFMLVGICAAVRQSQVDKQVEKVTDETNEEGGADYAKAVEQSSKKVFLQLHFQARMDETVLPLTTKEAKSFEDRFQAGGAAERGMPFQELVVGAKSEPEAAAPDKYQSRNKQEMKDNFWGICRNVGIGVGLYSGESPPVARIIVETCRLLGPLTFHGGRGADLLPTSAAARHASSLPGRLFSIYQDYNGFAWLALTIIAQVQYEPRPLHPVGSQVPYMVQKALMTEGPILLGMRIYQDFYAYQSGIYKPVRKSWNLYMGGHAVTGLTAGNGFDKSADQPRTLPMTGLFRDFVDASVCKDSPVEGSRRLDFDYLEKFMAECFMASGTPEKESKVCANVLIEADKRGIDSHGIGRLKSIYMDRIKSGILKPFAPIDIIKETETTALIDANMGIGLYVGPHCMDMAITKAKKHLGESIRYGLGFVAVRNSTHYGIAGYYATMASSKGCIGFCGTNARPSIAPTFGVAQGH</sequence>
<dbReference type="PANTHER" id="PTHR11091:SF0">
    <property type="entry name" value="MALATE DEHYDROGENASE"/>
    <property type="match status" value="1"/>
</dbReference>
<dbReference type="Gene3D" id="3.90.70.10">
    <property type="entry name" value="Cysteine proteinases"/>
    <property type="match status" value="1"/>
</dbReference>
<dbReference type="Pfam" id="PF02615">
    <property type="entry name" value="Ldh_2"/>
    <property type="match status" value="1"/>
</dbReference>
<dbReference type="InterPro" id="IPR043144">
    <property type="entry name" value="Mal/L-sulf/L-lact_DH-like_ah"/>
</dbReference>
<feature type="signal peptide" evidence="3">
    <location>
        <begin position="1"/>
        <end position="15"/>
    </location>
</feature>
<comment type="caution">
    <text evidence="4">The sequence shown here is derived from an EMBL/GenBank/DDBJ whole genome shotgun (WGS) entry which is preliminary data.</text>
</comment>
<evidence type="ECO:0000256" key="1">
    <source>
        <dbReference type="ARBA" id="ARBA00006056"/>
    </source>
</evidence>
<dbReference type="Gene3D" id="3.30.1370.60">
    <property type="entry name" value="Hypothetical oxidoreductase yiak, domain 2"/>
    <property type="match status" value="1"/>
</dbReference>
<dbReference type="SUPFAM" id="SSF89733">
    <property type="entry name" value="L-sulfolactate dehydrogenase-like"/>
    <property type="match status" value="1"/>
</dbReference>
<dbReference type="InterPro" id="IPR036111">
    <property type="entry name" value="Mal/L-sulfo/L-lacto_DH-like_sf"/>
</dbReference>
<keyword evidence="2" id="KW-0560">Oxidoreductase</keyword>
<protein>
    <submittedName>
        <fullName evidence="4">Malate dehydrogenase</fullName>
    </submittedName>
</protein>
<evidence type="ECO:0000313" key="5">
    <source>
        <dbReference type="Proteomes" id="UP000186817"/>
    </source>
</evidence>